<dbReference type="PANTHER" id="PTHR43652:SF2">
    <property type="entry name" value="BASIC AMINO ACID ANTIPORTER YFCC-RELATED"/>
    <property type="match status" value="1"/>
</dbReference>
<feature type="transmembrane region" description="Helical" evidence="6">
    <location>
        <begin position="449"/>
        <end position="472"/>
    </location>
</feature>
<comment type="caution">
    <text evidence="7">The sequence shown here is derived from an EMBL/GenBank/DDBJ whole genome shotgun (WGS) entry which is preliminary data.</text>
</comment>
<sequence length="475" mass="50667">MNPKETSNKKGKWYDHMPHTFIILFGIIVIATVMTWLVPAGEFNRAADPESGRMIIEQGTYHVVDKNPSGFFAMFVAIAKGLSASSSIIFMILLSSGAFKVINATGALENSIGVMLCKVKRSKIPGSAVIFIITFLFSCLGLVVGPEIQIPFTIIGVSIALGLGYDLIVGLAMIVVGGGIGFALGPVCASTVGTADAISGLPLFSGMVLRTVCWFCGTVVSALIIIYYAEKVRKNPEKSLVKGIATEGLGLSRKLEDYRIGIQDKKVLMVLAGLFLCLIIGPAKFGWYLDEMMSVFLIAAILTAVIAHFPSGKAIDIFTKGAGEMFAAAMMVGLGRAIQVILENGKVLDTVIYSLSQPLAHFGPYMAAILMTLVHGLINFLIPSGSGQAAATMPIMFPLGQVIGLTDQTSILAFQAGDGITNIIYPTLGALMAMCGIARVPFGQWFKFAVRVVVGVYAVTWLFLLIAVKINWGPF</sequence>
<reference evidence="7" key="1">
    <citation type="submission" date="2022-01" db="EMBL/GenBank/DDBJ databases">
        <title>Novel bile acid biosynthetic pathways are enriched in the microbiome of centenarians.</title>
        <authorList>
            <person name="Sato Y."/>
            <person name="Atarashi K."/>
            <person name="Plichta R.D."/>
            <person name="Arai Y."/>
            <person name="Sasajima S."/>
            <person name="Kearney M.S."/>
            <person name="Suda W."/>
            <person name="Takeshita K."/>
            <person name="Sasaki T."/>
            <person name="Okamoto S."/>
            <person name="Skelly N.A."/>
            <person name="Okamura Y."/>
            <person name="Vlamakis H."/>
            <person name="Li Y."/>
            <person name="Tanoue T."/>
            <person name="Takei H."/>
            <person name="Nittono H."/>
            <person name="Narushima S."/>
            <person name="Irie J."/>
            <person name="Itoh H."/>
            <person name="Moriya K."/>
            <person name="Sugiura Y."/>
            <person name="Suematsu M."/>
            <person name="Moritoki N."/>
            <person name="Shibata S."/>
            <person name="Littman R.D."/>
            <person name="Fischbach A.M."/>
            <person name="Uwamino Y."/>
            <person name="Inoue T."/>
            <person name="Honda A."/>
            <person name="Hattori M."/>
            <person name="Murai T."/>
            <person name="Xavier J.R."/>
            <person name="Hirose N."/>
            <person name="Honda K."/>
        </authorList>
    </citation>
    <scope>NUCLEOTIDE SEQUENCE</scope>
    <source>
        <strain evidence="7">CE91-St55</strain>
    </source>
</reference>
<feature type="transmembrane region" description="Helical" evidence="6">
    <location>
        <begin position="423"/>
        <end position="442"/>
    </location>
</feature>
<dbReference type="GO" id="GO:0005886">
    <property type="term" value="C:plasma membrane"/>
    <property type="evidence" value="ECO:0007669"/>
    <property type="project" value="UniProtKB-SubCell"/>
</dbReference>
<feature type="transmembrane region" description="Helical" evidence="6">
    <location>
        <begin position="21"/>
        <end position="39"/>
    </location>
</feature>
<feature type="transmembrane region" description="Helical" evidence="6">
    <location>
        <begin position="71"/>
        <end position="94"/>
    </location>
</feature>
<feature type="transmembrane region" description="Helical" evidence="6">
    <location>
        <begin position="207"/>
        <end position="229"/>
    </location>
</feature>
<evidence type="ECO:0000256" key="2">
    <source>
        <dbReference type="ARBA" id="ARBA00022475"/>
    </source>
</evidence>
<feature type="transmembrane region" description="Helical" evidence="6">
    <location>
        <begin position="175"/>
        <end position="195"/>
    </location>
</feature>
<feature type="transmembrane region" description="Helical" evidence="6">
    <location>
        <begin position="267"/>
        <end position="287"/>
    </location>
</feature>
<organism evidence="7 8">
    <name type="scientific">Hungatella hathewayi</name>
    <dbReference type="NCBI Taxonomy" id="154046"/>
    <lineage>
        <taxon>Bacteria</taxon>
        <taxon>Bacillati</taxon>
        <taxon>Bacillota</taxon>
        <taxon>Clostridia</taxon>
        <taxon>Lachnospirales</taxon>
        <taxon>Lachnospiraceae</taxon>
        <taxon>Hungatella</taxon>
    </lineage>
</organism>
<evidence type="ECO:0000256" key="3">
    <source>
        <dbReference type="ARBA" id="ARBA00022692"/>
    </source>
</evidence>
<keyword evidence="4 6" id="KW-1133">Transmembrane helix</keyword>
<evidence type="ECO:0000313" key="8">
    <source>
        <dbReference type="Proteomes" id="UP001055091"/>
    </source>
</evidence>
<evidence type="ECO:0000256" key="5">
    <source>
        <dbReference type="ARBA" id="ARBA00023136"/>
    </source>
</evidence>
<evidence type="ECO:0000256" key="1">
    <source>
        <dbReference type="ARBA" id="ARBA00004651"/>
    </source>
</evidence>
<name>A0AA37NAC0_9FIRM</name>
<accession>A0AA37NAC0</accession>
<dbReference type="AlphaFoldDB" id="A0AA37NAC0"/>
<evidence type="ECO:0000256" key="4">
    <source>
        <dbReference type="ARBA" id="ARBA00022989"/>
    </source>
</evidence>
<feature type="transmembrane region" description="Helical" evidence="6">
    <location>
        <begin position="124"/>
        <end position="144"/>
    </location>
</feature>
<feature type="transmembrane region" description="Helical" evidence="6">
    <location>
        <begin position="394"/>
        <end position="417"/>
    </location>
</feature>
<feature type="transmembrane region" description="Helical" evidence="6">
    <location>
        <begin position="362"/>
        <end position="382"/>
    </location>
</feature>
<protein>
    <recommendedName>
        <fullName evidence="9">YfcC family protein</fullName>
    </recommendedName>
</protein>
<dbReference type="EMBL" id="BQNJ01000002">
    <property type="protein sequence ID" value="GKH04556.1"/>
    <property type="molecule type" value="Genomic_DNA"/>
</dbReference>
<dbReference type="Proteomes" id="UP001055091">
    <property type="component" value="Unassembled WGS sequence"/>
</dbReference>
<evidence type="ECO:0000313" key="7">
    <source>
        <dbReference type="EMBL" id="GKH04556.1"/>
    </source>
</evidence>
<dbReference type="PANTHER" id="PTHR43652">
    <property type="entry name" value="BASIC AMINO ACID ANTIPORTER YFCC-RELATED"/>
    <property type="match status" value="1"/>
</dbReference>
<dbReference type="InterPro" id="IPR051679">
    <property type="entry name" value="DASS-Related_Transporters"/>
</dbReference>
<feature type="transmembrane region" description="Helical" evidence="6">
    <location>
        <begin position="293"/>
        <end position="310"/>
    </location>
</feature>
<keyword evidence="3 6" id="KW-0812">Transmembrane</keyword>
<keyword evidence="5 6" id="KW-0472">Membrane</keyword>
<feature type="transmembrane region" description="Helical" evidence="6">
    <location>
        <begin position="322"/>
        <end position="342"/>
    </location>
</feature>
<gene>
    <name evidence="7" type="primary">ycgA</name>
    <name evidence="7" type="ORF">CE91St55_65370</name>
</gene>
<dbReference type="Pfam" id="PF03606">
    <property type="entry name" value="DcuC"/>
    <property type="match status" value="1"/>
</dbReference>
<proteinExistence type="predicted"/>
<keyword evidence="2" id="KW-1003">Cell membrane</keyword>
<dbReference type="InterPro" id="IPR018385">
    <property type="entry name" value="C4_dicarb_anaerob_car-like"/>
</dbReference>
<dbReference type="RefSeq" id="WP_118041542.1">
    <property type="nucleotide sequence ID" value="NZ_BQNJ01000002.1"/>
</dbReference>
<evidence type="ECO:0008006" key="9">
    <source>
        <dbReference type="Google" id="ProtNLM"/>
    </source>
</evidence>
<evidence type="ECO:0000256" key="6">
    <source>
        <dbReference type="SAM" id="Phobius"/>
    </source>
</evidence>
<feature type="transmembrane region" description="Helical" evidence="6">
    <location>
        <begin position="150"/>
        <end position="168"/>
    </location>
</feature>
<comment type="subcellular location">
    <subcellularLocation>
        <location evidence="1">Cell membrane</location>
        <topology evidence="1">Multi-pass membrane protein</topology>
    </subcellularLocation>
</comment>